<keyword evidence="2" id="KW-1185">Reference proteome</keyword>
<protein>
    <submittedName>
        <fullName evidence="1">Uncharacterized protein</fullName>
    </submittedName>
</protein>
<organism evidence="1 2">
    <name type="scientific">Oesophagostomum dentatum</name>
    <name type="common">Nodular worm</name>
    <dbReference type="NCBI Taxonomy" id="61180"/>
    <lineage>
        <taxon>Eukaryota</taxon>
        <taxon>Metazoa</taxon>
        <taxon>Ecdysozoa</taxon>
        <taxon>Nematoda</taxon>
        <taxon>Chromadorea</taxon>
        <taxon>Rhabditida</taxon>
        <taxon>Rhabditina</taxon>
        <taxon>Rhabditomorpha</taxon>
        <taxon>Strongyloidea</taxon>
        <taxon>Strongylidae</taxon>
        <taxon>Oesophagostomum</taxon>
    </lineage>
</organism>
<feature type="non-terminal residue" evidence="1">
    <location>
        <position position="51"/>
    </location>
</feature>
<gene>
    <name evidence="1" type="ORF">OESDEN_14685</name>
</gene>
<accession>A0A0B1SJS5</accession>
<proteinExistence type="predicted"/>
<dbReference type="Proteomes" id="UP000053660">
    <property type="component" value="Unassembled WGS sequence"/>
</dbReference>
<evidence type="ECO:0000313" key="1">
    <source>
        <dbReference type="EMBL" id="KHJ85583.1"/>
    </source>
</evidence>
<dbReference type="AlphaFoldDB" id="A0A0B1SJS5"/>
<name>A0A0B1SJS5_OESDE</name>
<dbReference type="EMBL" id="KN563365">
    <property type="protein sequence ID" value="KHJ85583.1"/>
    <property type="molecule type" value="Genomic_DNA"/>
</dbReference>
<reference evidence="1 2" key="1">
    <citation type="submission" date="2014-03" db="EMBL/GenBank/DDBJ databases">
        <title>Draft genome of the hookworm Oesophagostomum dentatum.</title>
        <authorList>
            <person name="Mitreva M."/>
        </authorList>
    </citation>
    <scope>NUCLEOTIDE SEQUENCE [LARGE SCALE GENOMIC DNA]</scope>
    <source>
        <strain evidence="1 2">OD-Hann</strain>
    </source>
</reference>
<sequence length="51" mass="5721">MTPTMRSTRTTMSSLKNVTFVANLLSHLWLRDLIAKLNGTAKSKKEPKSES</sequence>
<evidence type="ECO:0000313" key="2">
    <source>
        <dbReference type="Proteomes" id="UP000053660"/>
    </source>
</evidence>